<dbReference type="InterPro" id="IPR023374">
    <property type="entry name" value="AttH-like_dom_sf"/>
</dbReference>
<gene>
    <name evidence="3" type="ORF">GZA08_01025</name>
</gene>
<feature type="domain" description="AttH" evidence="2">
    <location>
        <begin position="61"/>
        <end position="221"/>
    </location>
</feature>
<dbReference type="AlphaFoldDB" id="A0A6B2JVY4"/>
<accession>A0A6B2JVY4</accession>
<reference evidence="3 4" key="1">
    <citation type="submission" date="2020-02" db="EMBL/GenBank/DDBJ databases">
        <title>Pseudoroseicyclus tamarix, sp. nov., isolated from offshore sediment of a Tamarix chinensis forest.</title>
        <authorList>
            <person name="Gai Y."/>
        </authorList>
    </citation>
    <scope>NUCLEOTIDE SEQUENCE [LARGE SCALE GENOMIC DNA]</scope>
    <source>
        <strain evidence="3 4">CLL3-39</strain>
    </source>
</reference>
<keyword evidence="4" id="KW-1185">Reference proteome</keyword>
<feature type="signal peptide" evidence="1">
    <location>
        <begin position="1"/>
        <end position="25"/>
    </location>
</feature>
<dbReference type="PANTHER" id="PTHR38591">
    <property type="entry name" value="HYDROLASE"/>
    <property type="match status" value="1"/>
</dbReference>
<organism evidence="3 4">
    <name type="scientific">Pseudoroseicyclus tamaricis</name>
    <dbReference type="NCBI Taxonomy" id="2705421"/>
    <lineage>
        <taxon>Bacteria</taxon>
        <taxon>Pseudomonadati</taxon>
        <taxon>Pseudomonadota</taxon>
        <taxon>Alphaproteobacteria</taxon>
        <taxon>Rhodobacterales</taxon>
        <taxon>Paracoccaceae</taxon>
        <taxon>Pseudoroseicyclus</taxon>
    </lineage>
</organism>
<evidence type="ECO:0000259" key="2">
    <source>
        <dbReference type="Pfam" id="PF07143"/>
    </source>
</evidence>
<dbReference type="Proteomes" id="UP000474757">
    <property type="component" value="Unassembled WGS sequence"/>
</dbReference>
<feature type="chain" id="PRO_5025401377" evidence="1">
    <location>
        <begin position="26"/>
        <end position="345"/>
    </location>
</feature>
<keyword evidence="1" id="KW-0732">Signal</keyword>
<dbReference type="InterPro" id="IPR010791">
    <property type="entry name" value="AttH_dom"/>
</dbReference>
<dbReference type="EMBL" id="JAAGAB010000001">
    <property type="protein sequence ID" value="NDU99551.1"/>
    <property type="molecule type" value="Genomic_DNA"/>
</dbReference>
<name>A0A6B2JVY4_9RHOB</name>
<evidence type="ECO:0000313" key="4">
    <source>
        <dbReference type="Proteomes" id="UP000474757"/>
    </source>
</evidence>
<dbReference type="SUPFAM" id="SSF159245">
    <property type="entry name" value="AttH-like"/>
    <property type="match status" value="1"/>
</dbReference>
<protein>
    <submittedName>
        <fullName evidence="3">Iron ABC transporter permease</fullName>
    </submittedName>
</protein>
<dbReference type="Pfam" id="PF17186">
    <property type="entry name" value="Lipocalin_9"/>
    <property type="match status" value="1"/>
</dbReference>
<proteinExistence type="predicted"/>
<dbReference type="Pfam" id="PF07143">
    <property type="entry name" value="CrtC"/>
    <property type="match status" value="1"/>
</dbReference>
<comment type="caution">
    <text evidence="3">The sequence shown here is derived from an EMBL/GenBank/DDBJ whole genome shotgun (WGS) entry which is preliminary data.</text>
</comment>
<evidence type="ECO:0000313" key="3">
    <source>
        <dbReference type="EMBL" id="NDU99551.1"/>
    </source>
</evidence>
<dbReference type="Gene3D" id="2.40.370.10">
    <property type="entry name" value="AttH-like domain"/>
    <property type="match status" value="2"/>
</dbReference>
<evidence type="ECO:0000256" key="1">
    <source>
        <dbReference type="SAM" id="SignalP"/>
    </source>
</evidence>
<sequence>MIADLARRACRLASLLLLFPAAATAQGYAGLGEGQEGFAEVQPGRDFSFPEDHGAHDAFRIEWWYVTANLTGADGADYGLQWTLFRSALTPEGPNVWFAHAAVTSASTHLAAARYARGDTGQAGVVAEPFDAWIDEWRMAGETLDDVILTAAGEDFAYDVALKATGPLVLQGEAGYSVKSPAGQASHYYSQPFYEVTGTLTLPDGEVEVTGEAWLDREFSSQYLGVGQEGWDWWGLSFDDGSRLMGFVLRGEEDFTPATWIAPDGTPEPFPDGALQATPLDWAEVAGREVPVRWRLELPAKGVDIEVTPLNEQAWMDVVPPYWEGPVTVTGSHEGRGYLEMTGYE</sequence>
<dbReference type="RefSeq" id="WP_163889142.1">
    <property type="nucleotide sequence ID" value="NZ_JAAFYS010000001.1"/>
</dbReference>
<dbReference type="PANTHER" id="PTHR38591:SF1">
    <property type="entry name" value="BLL1000 PROTEIN"/>
    <property type="match status" value="1"/>
</dbReference>